<dbReference type="PANTHER" id="PTHR43649:SF34">
    <property type="entry name" value="ABC TRANSPORTER PERIPLASMIC-BINDING PROTEIN YCJN-RELATED"/>
    <property type="match status" value="1"/>
</dbReference>
<evidence type="ECO:0000313" key="6">
    <source>
        <dbReference type="Proteomes" id="UP001500051"/>
    </source>
</evidence>
<comment type="similarity">
    <text evidence="1">Belongs to the bacterial solute-binding protein 1 family.</text>
</comment>
<dbReference type="CDD" id="cd14750">
    <property type="entry name" value="PBP2_TMBP"/>
    <property type="match status" value="1"/>
</dbReference>
<evidence type="ECO:0000256" key="1">
    <source>
        <dbReference type="ARBA" id="ARBA00008520"/>
    </source>
</evidence>
<name>A0ABP7CR62_9ACTN</name>
<dbReference type="Gene3D" id="3.40.190.10">
    <property type="entry name" value="Periplasmic binding protein-like II"/>
    <property type="match status" value="2"/>
</dbReference>
<evidence type="ECO:0000313" key="5">
    <source>
        <dbReference type="EMBL" id="GAA3693173.1"/>
    </source>
</evidence>
<feature type="chain" id="PRO_5045632279" evidence="4">
    <location>
        <begin position="25"/>
        <end position="436"/>
    </location>
</feature>
<evidence type="ECO:0000256" key="2">
    <source>
        <dbReference type="ARBA" id="ARBA00022448"/>
    </source>
</evidence>
<comment type="caution">
    <text evidence="5">The sequence shown here is derived from an EMBL/GenBank/DDBJ whole genome shotgun (WGS) entry which is preliminary data.</text>
</comment>
<evidence type="ECO:0000256" key="3">
    <source>
        <dbReference type="ARBA" id="ARBA00022729"/>
    </source>
</evidence>
<dbReference type="PANTHER" id="PTHR43649">
    <property type="entry name" value="ARABINOSE-BINDING PROTEIN-RELATED"/>
    <property type="match status" value="1"/>
</dbReference>
<dbReference type="PROSITE" id="PS51257">
    <property type="entry name" value="PROKAR_LIPOPROTEIN"/>
    <property type="match status" value="1"/>
</dbReference>
<sequence length="436" mass="47055">MAFARRARRIAIAAGSLTALLAVAACGGSSETTPGGGASADAAYDQKGPITYVQGKDTSGNVPKLIAQWNSEHPDEKVTLQELPDNADQQRAQMLQNAQIKSDKMTVLSVDVVWTAEFAANQIVDELPADKFPTDDFLPATVNTAKYFNKLYAYPASSDGGLLYYRKDLLEKYDLQAPATWDELKSACDKIKQGENDSKLNCFAGQYNKYEGLTVNFAENVNSAGGVIVGEDGKANVNTPEAKAGLDRMVNWFKDGTIPKGAITWQEEQGRQAFQDGNLIFHRNWPYVYSLASKDDGSSKIVGKFDVAPLPGESGAGVSSLGGHNMAISKYAKNKGTATDFIKWWTSQDIQKSNVIATSAAPTRTALYTDADVTKKFAYMPILLKSIETAQPRPVAVKYGDVTLAIQDSAYGALQGQTTSDAALSELQTKLEGLIK</sequence>
<dbReference type="EMBL" id="BAAAYX010000002">
    <property type="protein sequence ID" value="GAA3693173.1"/>
    <property type="molecule type" value="Genomic_DNA"/>
</dbReference>
<dbReference type="SUPFAM" id="SSF53850">
    <property type="entry name" value="Periplasmic binding protein-like II"/>
    <property type="match status" value="1"/>
</dbReference>
<proteinExistence type="inferred from homology"/>
<dbReference type="Proteomes" id="UP001500051">
    <property type="component" value="Unassembled WGS sequence"/>
</dbReference>
<reference evidence="6" key="1">
    <citation type="journal article" date="2019" name="Int. J. Syst. Evol. Microbiol.">
        <title>The Global Catalogue of Microorganisms (GCM) 10K type strain sequencing project: providing services to taxonomists for standard genome sequencing and annotation.</title>
        <authorList>
            <consortium name="The Broad Institute Genomics Platform"/>
            <consortium name="The Broad Institute Genome Sequencing Center for Infectious Disease"/>
            <person name="Wu L."/>
            <person name="Ma J."/>
        </authorList>
    </citation>
    <scope>NUCLEOTIDE SEQUENCE [LARGE SCALE GENOMIC DNA]</scope>
    <source>
        <strain evidence="6">JCM 16548</strain>
    </source>
</reference>
<accession>A0ABP7CR62</accession>
<keyword evidence="3 4" id="KW-0732">Signal</keyword>
<organism evidence="5 6">
    <name type="scientific">Microlunatus aurantiacus</name>
    <dbReference type="NCBI Taxonomy" id="446786"/>
    <lineage>
        <taxon>Bacteria</taxon>
        <taxon>Bacillati</taxon>
        <taxon>Actinomycetota</taxon>
        <taxon>Actinomycetes</taxon>
        <taxon>Propionibacteriales</taxon>
        <taxon>Propionibacteriaceae</taxon>
        <taxon>Microlunatus</taxon>
    </lineage>
</organism>
<keyword evidence="2" id="KW-0813">Transport</keyword>
<gene>
    <name evidence="5" type="ORF">GCM10022204_06030</name>
</gene>
<dbReference type="Pfam" id="PF01547">
    <property type="entry name" value="SBP_bac_1"/>
    <property type="match status" value="1"/>
</dbReference>
<feature type="signal peptide" evidence="4">
    <location>
        <begin position="1"/>
        <end position="24"/>
    </location>
</feature>
<keyword evidence="6" id="KW-1185">Reference proteome</keyword>
<dbReference type="InterPro" id="IPR006059">
    <property type="entry name" value="SBP"/>
</dbReference>
<dbReference type="InterPro" id="IPR050490">
    <property type="entry name" value="Bact_solute-bd_prot1"/>
</dbReference>
<protein>
    <submittedName>
        <fullName evidence="5">ABC transporter substrate-binding protein</fullName>
    </submittedName>
</protein>
<evidence type="ECO:0000256" key="4">
    <source>
        <dbReference type="SAM" id="SignalP"/>
    </source>
</evidence>
<dbReference type="RefSeq" id="WP_344810784.1">
    <property type="nucleotide sequence ID" value="NZ_BAAAYX010000002.1"/>
</dbReference>